<accession>A0AAQ2TCA2</accession>
<dbReference type="PANTHER" id="PTHR43158:SF1">
    <property type="entry name" value="ABC TRANSPORTER, ATP-BINDING PROTEIN"/>
    <property type="match status" value="1"/>
</dbReference>
<organism evidence="4 5">
    <name type="scientific">Mycoplasmopsis synoviae</name>
    <name type="common">Mycoplasma synoviae</name>
    <dbReference type="NCBI Taxonomy" id="2109"/>
    <lineage>
        <taxon>Bacteria</taxon>
        <taxon>Bacillati</taxon>
        <taxon>Mycoplasmatota</taxon>
        <taxon>Mycoplasmoidales</taxon>
        <taxon>Metamycoplasmataceae</taxon>
        <taxon>Mycoplasmopsis</taxon>
    </lineage>
</organism>
<dbReference type="GO" id="GO:0005524">
    <property type="term" value="F:ATP binding"/>
    <property type="evidence" value="ECO:0007669"/>
    <property type="project" value="UniProtKB-KW"/>
</dbReference>
<proteinExistence type="predicted"/>
<sequence>MDNLNVYSFLKEIPYGSLLPNEEFKSLSVKNLTLGFGHMQVFKDFNLKVLPNQKVLIQSESGCGKSTLAKIIVNLNNDDYLGEIFYNKNKYNSDTVTVNKISFLSEESILFHDYKVQDIFEFSKLENLEKEKLLEIFQIDFWNENQEFKDLSLRQKQRLLVLKSYIENKDIKIYDESFANIDAKTRNKIIKSLLKSDKTMIIISHHMPKNLVSLFDQVINL</sequence>
<dbReference type="InterPro" id="IPR027417">
    <property type="entry name" value="P-loop_NTPase"/>
</dbReference>
<protein>
    <submittedName>
        <fullName evidence="4">ATP-binding cassette domain-containing protein</fullName>
    </submittedName>
</protein>
<dbReference type="Gene3D" id="3.40.50.300">
    <property type="entry name" value="P-loop containing nucleotide triphosphate hydrolases"/>
    <property type="match status" value="1"/>
</dbReference>
<evidence type="ECO:0000259" key="3">
    <source>
        <dbReference type="PROSITE" id="PS50893"/>
    </source>
</evidence>
<reference evidence="4" key="2">
    <citation type="submission" date="2022-11" db="EMBL/GenBank/DDBJ databases">
        <title>complete genomes of mycoplasma synoviae ZX313 strain and SD2 strain.</title>
        <authorList>
            <person name="Zhong Q."/>
        </authorList>
    </citation>
    <scope>NUCLEOTIDE SEQUENCE</scope>
    <source>
        <strain evidence="4">SD2</strain>
    </source>
</reference>
<dbReference type="PANTHER" id="PTHR43158">
    <property type="entry name" value="SKFA PEPTIDE EXPORT ATP-BINDING PROTEIN SKFE"/>
    <property type="match status" value="1"/>
</dbReference>
<dbReference type="PROSITE" id="PS50893">
    <property type="entry name" value="ABC_TRANSPORTER_2"/>
    <property type="match status" value="1"/>
</dbReference>
<evidence type="ECO:0000313" key="4">
    <source>
        <dbReference type="EMBL" id="UZW64448.1"/>
    </source>
</evidence>
<feature type="domain" description="ABC transporter" evidence="3">
    <location>
        <begin position="27"/>
        <end position="220"/>
    </location>
</feature>
<gene>
    <name evidence="4" type="ORF">OIE46_03710</name>
</gene>
<name>A0AAQ2TCA2_MYCSY</name>
<reference evidence="4" key="1">
    <citation type="submission" date="2022-10" db="EMBL/GenBank/DDBJ databases">
        <authorList>
            <person name="Wei X."/>
        </authorList>
    </citation>
    <scope>NUCLEOTIDE SEQUENCE</scope>
    <source>
        <strain evidence="4">SD2</strain>
    </source>
</reference>
<dbReference type="Proteomes" id="UP001164481">
    <property type="component" value="Chromosome"/>
</dbReference>
<dbReference type="GO" id="GO:0016887">
    <property type="term" value="F:ATP hydrolysis activity"/>
    <property type="evidence" value="ECO:0007669"/>
    <property type="project" value="InterPro"/>
</dbReference>
<keyword evidence="1" id="KW-0547">Nucleotide-binding</keyword>
<dbReference type="InterPro" id="IPR003439">
    <property type="entry name" value="ABC_transporter-like_ATP-bd"/>
</dbReference>
<evidence type="ECO:0000256" key="1">
    <source>
        <dbReference type="ARBA" id="ARBA00022741"/>
    </source>
</evidence>
<dbReference type="EMBL" id="CP107525">
    <property type="protein sequence ID" value="UZW64448.1"/>
    <property type="molecule type" value="Genomic_DNA"/>
</dbReference>
<dbReference type="AlphaFoldDB" id="A0AAQ2TCA2"/>
<dbReference type="SUPFAM" id="SSF52540">
    <property type="entry name" value="P-loop containing nucleoside triphosphate hydrolases"/>
    <property type="match status" value="1"/>
</dbReference>
<evidence type="ECO:0000256" key="2">
    <source>
        <dbReference type="ARBA" id="ARBA00022840"/>
    </source>
</evidence>
<keyword evidence="2 4" id="KW-0067">ATP-binding</keyword>
<dbReference type="RefSeq" id="WP_109537309.1">
    <property type="nucleotide sequence ID" value="NZ_CP012624.1"/>
</dbReference>
<evidence type="ECO:0000313" key="5">
    <source>
        <dbReference type="Proteomes" id="UP001164481"/>
    </source>
</evidence>
<dbReference type="Pfam" id="PF00005">
    <property type="entry name" value="ABC_tran"/>
    <property type="match status" value="1"/>
</dbReference>